<dbReference type="PANTHER" id="PTHR30069:SF53">
    <property type="entry name" value="COLICIN I RECEPTOR-RELATED"/>
    <property type="match status" value="1"/>
</dbReference>
<dbReference type="EMBL" id="CP000153">
    <property type="protein sequence ID" value="ABB44284.1"/>
    <property type="molecule type" value="Genomic_DNA"/>
</dbReference>
<dbReference type="HOGENOM" id="CLU_643919_0_0_7"/>
<evidence type="ECO:0000256" key="4">
    <source>
        <dbReference type="ARBA" id="ARBA00022692"/>
    </source>
</evidence>
<evidence type="ECO:0000256" key="8">
    <source>
        <dbReference type="ARBA" id="ARBA00023136"/>
    </source>
</evidence>
<feature type="domain" description="TonB-dependent receptor plug" evidence="13">
    <location>
        <begin position="2"/>
        <end position="53"/>
    </location>
</feature>
<dbReference type="OrthoDB" id="5389752at2"/>
<protein>
    <submittedName>
        <fullName evidence="14">Probable TonB-dependent receptor</fullName>
    </submittedName>
</protein>
<sequence length="426" mass="48213">MILIDGKRISASDSLIGMSDFAYSWVPLNAIKKIEVIKGPMSSLYGSSAIGGVVNIITKKPTDSFFGEVDAKYGFSSADGGDEQDYSINVGGKITDKLSATIFAQAIKIEPMKDGTNVLAKREGRDVKNAILNLWYDIDDSQQIAISSMRGDEIRDNLKYKEYYDIEKSHDSIEYRKYFDNVKMNLKYYMTSLDAHSDDTSLLYTHKMDDEVMNAEFAISAIDDNYIILGAERRVEKYHKAYDFTPAKDFKDEIDYTSFYLQDEIAVGEKTLLTLGARYDKHEKFGAELSPKANLVYKLDEYNRLKGGYGHGFNAPSLTQNSDDYVLAYPINTSSMPMQFYRFRGNSALKPEVSDSFEVGYEYARDTTSFKATVFYTKVSDLITYKDNGTTVAMPIAYQEKLYSNVDEAAIYGLEVEYEEKEILSN</sequence>
<dbReference type="CDD" id="cd01347">
    <property type="entry name" value="ligand_gated_channel"/>
    <property type="match status" value="1"/>
</dbReference>
<dbReference type="eggNOG" id="COG4771">
    <property type="taxonomic scope" value="Bacteria"/>
</dbReference>
<comment type="subcellular location">
    <subcellularLocation>
        <location evidence="1 10">Cell outer membrane</location>
        <topology evidence="1 10">Multi-pass membrane protein</topology>
    </subcellularLocation>
</comment>
<dbReference type="InterPro" id="IPR012910">
    <property type="entry name" value="Plug_dom"/>
</dbReference>
<evidence type="ECO:0000256" key="7">
    <source>
        <dbReference type="ARBA" id="ARBA00023077"/>
    </source>
</evidence>
<evidence type="ECO:0000256" key="1">
    <source>
        <dbReference type="ARBA" id="ARBA00004571"/>
    </source>
</evidence>
<proteinExistence type="inferred from homology"/>
<dbReference type="STRING" id="326298.Suden_1006"/>
<keyword evidence="6" id="KW-0406">Ion transport</keyword>
<dbReference type="GO" id="GO:0009279">
    <property type="term" value="C:cell outer membrane"/>
    <property type="evidence" value="ECO:0007669"/>
    <property type="project" value="UniProtKB-SubCell"/>
</dbReference>
<evidence type="ECO:0000256" key="5">
    <source>
        <dbReference type="ARBA" id="ARBA00022729"/>
    </source>
</evidence>
<comment type="similarity">
    <text evidence="10 11">Belongs to the TonB-dependent receptor family.</text>
</comment>
<keyword evidence="2 10" id="KW-0813">Transport</keyword>
<dbReference type="AlphaFoldDB" id="Q30RU7"/>
<dbReference type="Gene3D" id="2.170.130.10">
    <property type="entry name" value="TonB-dependent receptor, plug domain"/>
    <property type="match status" value="1"/>
</dbReference>
<keyword evidence="14" id="KW-0675">Receptor</keyword>
<dbReference type="SUPFAM" id="SSF56935">
    <property type="entry name" value="Porins"/>
    <property type="match status" value="1"/>
</dbReference>
<dbReference type="InterPro" id="IPR000531">
    <property type="entry name" value="Beta-barrel_TonB"/>
</dbReference>
<keyword evidence="9 10" id="KW-0998">Cell outer membrane</keyword>
<evidence type="ECO:0000313" key="14">
    <source>
        <dbReference type="EMBL" id="ABB44284.1"/>
    </source>
</evidence>
<evidence type="ECO:0000256" key="3">
    <source>
        <dbReference type="ARBA" id="ARBA00022452"/>
    </source>
</evidence>
<dbReference type="InterPro" id="IPR036942">
    <property type="entry name" value="Beta-barrel_TonB_sf"/>
</dbReference>
<evidence type="ECO:0000259" key="13">
    <source>
        <dbReference type="Pfam" id="PF07715"/>
    </source>
</evidence>
<dbReference type="InterPro" id="IPR039426">
    <property type="entry name" value="TonB-dep_rcpt-like"/>
</dbReference>
<feature type="domain" description="TonB-dependent receptor-like beta-barrel" evidence="12">
    <location>
        <begin position="134"/>
        <end position="418"/>
    </location>
</feature>
<dbReference type="PROSITE" id="PS52016">
    <property type="entry name" value="TONB_DEPENDENT_REC_3"/>
    <property type="match status" value="1"/>
</dbReference>
<evidence type="ECO:0000256" key="9">
    <source>
        <dbReference type="ARBA" id="ARBA00023237"/>
    </source>
</evidence>
<dbReference type="PANTHER" id="PTHR30069">
    <property type="entry name" value="TONB-DEPENDENT OUTER MEMBRANE RECEPTOR"/>
    <property type="match status" value="1"/>
</dbReference>
<accession>Q30RU7</accession>
<keyword evidence="3 10" id="KW-1134">Transmembrane beta strand</keyword>
<organism evidence="14 15">
    <name type="scientific">Sulfurimonas denitrificans (strain ATCC 33889 / DSM 1251)</name>
    <name type="common">Thiomicrospira denitrificans (strain ATCC 33889 / DSM 1251)</name>
    <dbReference type="NCBI Taxonomy" id="326298"/>
    <lineage>
        <taxon>Bacteria</taxon>
        <taxon>Pseudomonadati</taxon>
        <taxon>Campylobacterota</taxon>
        <taxon>Epsilonproteobacteria</taxon>
        <taxon>Campylobacterales</taxon>
        <taxon>Sulfurimonadaceae</taxon>
        <taxon>Sulfurimonas</taxon>
    </lineage>
</organism>
<dbReference type="InterPro" id="IPR037066">
    <property type="entry name" value="Plug_dom_sf"/>
</dbReference>
<evidence type="ECO:0000313" key="15">
    <source>
        <dbReference type="Proteomes" id="UP000002714"/>
    </source>
</evidence>
<keyword evidence="8 10" id="KW-0472">Membrane</keyword>
<dbReference type="GO" id="GO:0044718">
    <property type="term" value="P:siderophore transmembrane transport"/>
    <property type="evidence" value="ECO:0007669"/>
    <property type="project" value="TreeGrafter"/>
</dbReference>
<dbReference type="KEGG" id="tdn:Suden_1006"/>
<dbReference type="Gene3D" id="2.40.170.20">
    <property type="entry name" value="TonB-dependent receptor, beta-barrel domain"/>
    <property type="match status" value="1"/>
</dbReference>
<dbReference type="Pfam" id="PF07715">
    <property type="entry name" value="Plug"/>
    <property type="match status" value="1"/>
</dbReference>
<keyword evidence="4 10" id="KW-0812">Transmembrane</keyword>
<evidence type="ECO:0000256" key="2">
    <source>
        <dbReference type="ARBA" id="ARBA00022448"/>
    </source>
</evidence>
<dbReference type="GO" id="GO:0015344">
    <property type="term" value="F:siderophore uptake transmembrane transporter activity"/>
    <property type="evidence" value="ECO:0007669"/>
    <property type="project" value="TreeGrafter"/>
</dbReference>
<keyword evidence="5" id="KW-0732">Signal</keyword>
<evidence type="ECO:0000256" key="10">
    <source>
        <dbReference type="PROSITE-ProRule" id="PRU01360"/>
    </source>
</evidence>
<keyword evidence="7 11" id="KW-0798">TonB box</keyword>
<dbReference type="Pfam" id="PF00593">
    <property type="entry name" value="TonB_dep_Rec_b-barrel"/>
    <property type="match status" value="1"/>
</dbReference>
<keyword evidence="15" id="KW-1185">Reference proteome</keyword>
<dbReference type="Proteomes" id="UP000002714">
    <property type="component" value="Chromosome"/>
</dbReference>
<name>Q30RU7_SULDN</name>
<evidence type="ECO:0000256" key="11">
    <source>
        <dbReference type="RuleBase" id="RU003357"/>
    </source>
</evidence>
<dbReference type="RefSeq" id="WP_011372636.1">
    <property type="nucleotide sequence ID" value="NC_007575.1"/>
</dbReference>
<reference evidence="14 15" key="1">
    <citation type="journal article" date="2008" name="Appl. Environ. Microbiol.">
        <title>Genome of the epsilonproteobacterial chemolithoautotroph Sulfurimonas denitrificans.</title>
        <authorList>
            <person name="Sievert S.M."/>
            <person name="Scott K.M."/>
            <person name="Klotz M.G."/>
            <person name="Chain P.S.G."/>
            <person name="Hauser L.J."/>
            <person name="Hemp J."/>
            <person name="Huegler M."/>
            <person name="Land M."/>
            <person name="Lapidus A."/>
            <person name="Larimer F.W."/>
            <person name="Lucas S."/>
            <person name="Malfatti S.A."/>
            <person name="Meyer F."/>
            <person name="Paulsen I.T."/>
            <person name="Ren Q."/>
            <person name="Simon J."/>
            <person name="Bailey K."/>
            <person name="Diaz E."/>
            <person name="Fitzpatrick K.A."/>
            <person name="Glover B."/>
            <person name="Gwatney N."/>
            <person name="Korajkic A."/>
            <person name="Long A."/>
            <person name="Mobberley J.M."/>
            <person name="Pantry S.N."/>
            <person name="Pazder G."/>
            <person name="Peterson S."/>
            <person name="Quintanilla J.D."/>
            <person name="Sprinkle R."/>
            <person name="Stephens J."/>
            <person name="Thomas P."/>
            <person name="Vaughn R."/>
            <person name="Weber M.J."/>
            <person name="Wooten L.L."/>
        </authorList>
    </citation>
    <scope>NUCLEOTIDE SEQUENCE [LARGE SCALE GENOMIC DNA]</scope>
    <source>
        <strain evidence="15">ATCC 33889 / DSM 1251</strain>
    </source>
</reference>
<evidence type="ECO:0000256" key="6">
    <source>
        <dbReference type="ARBA" id="ARBA00023065"/>
    </source>
</evidence>
<gene>
    <name evidence="14" type="ordered locus">Suden_1006</name>
</gene>
<evidence type="ECO:0000259" key="12">
    <source>
        <dbReference type="Pfam" id="PF00593"/>
    </source>
</evidence>